<reference evidence="2 3" key="1">
    <citation type="submission" date="2015-03" db="EMBL/GenBank/DDBJ databases">
        <title>RNA-seq based gene annotation and comparative genomics of four Zymoseptoria species reveal species-specific pathogenicity related genes and transposable element activity.</title>
        <authorList>
            <person name="Grandaubert J."/>
            <person name="Bhattacharyya A."/>
            <person name="Stukenbrock E.H."/>
        </authorList>
    </citation>
    <scope>NUCLEOTIDE SEQUENCE [LARGE SCALE GENOMIC DNA]</scope>
    <source>
        <strain evidence="2 3">Zb18110</strain>
    </source>
</reference>
<protein>
    <submittedName>
        <fullName evidence="2">Uncharacterized protein</fullName>
    </submittedName>
</protein>
<dbReference type="OrthoDB" id="3646068at2759"/>
<dbReference type="AlphaFoldDB" id="A0A0F4GQS4"/>
<dbReference type="EMBL" id="LAFY01000344">
    <property type="protein sequence ID" value="KJX99761.1"/>
    <property type="molecule type" value="Genomic_DNA"/>
</dbReference>
<feature type="compositionally biased region" description="Polar residues" evidence="1">
    <location>
        <begin position="153"/>
        <end position="170"/>
    </location>
</feature>
<organism evidence="2 3">
    <name type="scientific">Zymoseptoria brevis</name>
    <dbReference type="NCBI Taxonomy" id="1047168"/>
    <lineage>
        <taxon>Eukaryota</taxon>
        <taxon>Fungi</taxon>
        <taxon>Dikarya</taxon>
        <taxon>Ascomycota</taxon>
        <taxon>Pezizomycotina</taxon>
        <taxon>Dothideomycetes</taxon>
        <taxon>Dothideomycetidae</taxon>
        <taxon>Mycosphaerellales</taxon>
        <taxon>Mycosphaerellaceae</taxon>
        <taxon>Zymoseptoria</taxon>
    </lineage>
</organism>
<feature type="compositionally biased region" description="Acidic residues" evidence="1">
    <location>
        <begin position="284"/>
        <end position="296"/>
    </location>
</feature>
<feature type="compositionally biased region" description="Basic and acidic residues" evidence="1">
    <location>
        <begin position="595"/>
        <end position="610"/>
    </location>
</feature>
<accession>A0A0F4GQS4</accession>
<feature type="region of interest" description="Disordered" evidence="1">
    <location>
        <begin position="1"/>
        <end position="100"/>
    </location>
</feature>
<feature type="region of interest" description="Disordered" evidence="1">
    <location>
        <begin position="113"/>
        <end position="135"/>
    </location>
</feature>
<comment type="caution">
    <text evidence="2">The sequence shown here is derived from an EMBL/GenBank/DDBJ whole genome shotgun (WGS) entry which is preliminary data.</text>
</comment>
<gene>
    <name evidence="2" type="ORF">TI39_contig352g00020</name>
</gene>
<feature type="compositionally biased region" description="Acidic residues" evidence="1">
    <location>
        <begin position="322"/>
        <end position="359"/>
    </location>
</feature>
<feature type="region of interest" description="Disordered" evidence="1">
    <location>
        <begin position="248"/>
        <end position="359"/>
    </location>
</feature>
<evidence type="ECO:0000313" key="3">
    <source>
        <dbReference type="Proteomes" id="UP000033647"/>
    </source>
</evidence>
<sequence>MVKLKESTHQRLAPAPKQSRIPGTRRTLRSGQTRPSLLALKKQSTLTQLEFGDLPSSSRRTVSDSEKDECEEEDIAESRPKKKRKLKDTPRATDQSSLTQKWSDVEISKMRYGSEQKGNRWSNPVVIKDFNGGDTRDTQAIAMDLREVVEETPLSSQRIPDSEPSSSAQSVHEEYTVHPSSPGHETTRPTTANSAMTFKTPQKILKTVIPSSNTPSSVQLSVHRSGAWLDFARSPLKERSCNRRVLDKSQSYVTARESPSPLKQPLKVSSARRLARTNTIHDSESDDSNIEEDAEDVTLVLPPAPDLNPESRTLKRTITVQDSDDDLDMEDLDDDLGEDNDNDANNDGDDGEDADDDSTVVEDDLNQQNTYSASNYPQTFDPVSAAMERDAARFGNGPTQLETQYVSFYDHPDDDDEAPVVEDDEEIEFVAESPIAGVILEASQEIEDVAETSRNEDHALSAVMSGDLDKPIQIQDSNEDDRDAAELPSIPGSQLLETANSHENHDQHDDHHDTSLRQHAEPNADDEANDSLPSSPTHPRPSLVSTVMPTQWTTSDRRNSGQRSAPISPQKSYNWAGNTLSSSPFPMPPWTFSNPDEKTGDAGGVRRPETQFDSLVDFSLPPPPPLSSGGRRRDGFDGV</sequence>
<evidence type="ECO:0000256" key="1">
    <source>
        <dbReference type="SAM" id="MobiDB-lite"/>
    </source>
</evidence>
<feature type="compositionally biased region" description="Polar residues" evidence="1">
    <location>
        <begin position="561"/>
        <end position="584"/>
    </location>
</feature>
<dbReference type="Proteomes" id="UP000033647">
    <property type="component" value="Unassembled WGS sequence"/>
</dbReference>
<proteinExistence type="predicted"/>
<feature type="compositionally biased region" description="Basic and acidic residues" evidence="1">
    <location>
        <begin position="500"/>
        <end position="522"/>
    </location>
</feature>
<name>A0A0F4GQS4_9PEZI</name>
<evidence type="ECO:0000313" key="2">
    <source>
        <dbReference type="EMBL" id="KJX99761.1"/>
    </source>
</evidence>
<feature type="compositionally biased region" description="Polar residues" evidence="1">
    <location>
        <begin position="531"/>
        <end position="554"/>
    </location>
</feature>
<feature type="region of interest" description="Disordered" evidence="1">
    <location>
        <begin position="447"/>
        <end position="639"/>
    </location>
</feature>
<feature type="region of interest" description="Disordered" evidence="1">
    <location>
        <begin position="151"/>
        <end position="194"/>
    </location>
</feature>
<keyword evidence="3" id="KW-1185">Reference proteome</keyword>
<feature type="compositionally biased region" description="Acidic residues" evidence="1">
    <location>
        <begin position="66"/>
        <end position="75"/>
    </location>
</feature>